<name>A0A7H2BF36_9MICC</name>
<accession>A0A7H2BF36</accession>
<dbReference type="GeneID" id="96623220"/>
<organism evidence="1 2">
    <name type="scientific">Rothia terrae</name>
    <dbReference type="NCBI Taxonomy" id="396015"/>
    <lineage>
        <taxon>Bacteria</taxon>
        <taxon>Bacillati</taxon>
        <taxon>Actinomycetota</taxon>
        <taxon>Actinomycetes</taxon>
        <taxon>Micrococcales</taxon>
        <taxon>Micrococcaceae</taxon>
        <taxon>Rothia</taxon>
    </lineage>
</organism>
<keyword evidence="2" id="KW-1185">Reference proteome</keyword>
<dbReference type="KEGG" id="rter:IDM49_03135"/>
<dbReference type="InterPro" id="IPR003448">
    <property type="entry name" value="Mopterin_biosynth_MoaE"/>
</dbReference>
<dbReference type="Pfam" id="PF02391">
    <property type="entry name" value="MoaE"/>
    <property type="match status" value="1"/>
</dbReference>
<dbReference type="GO" id="GO:0006777">
    <property type="term" value="P:Mo-molybdopterin cofactor biosynthetic process"/>
    <property type="evidence" value="ECO:0007669"/>
    <property type="project" value="InterPro"/>
</dbReference>
<dbReference type="AlphaFoldDB" id="A0A7H2BF36"/>
<dbReference type="Proteomes" id="UP000516404">
    <property type="component" value="Chromosome"/>
</dbReference>
<gene>
    <name evidence="1" type="ORF">IDM49_03135</name>
</gene>
<dbReference type="PANTHER" id="PTHR23404">
    <property type="entry name" value="MOLYBDOPTERIN SYNTHASE RELATED"/>
    <property type="match status" value="1"/>
</dbReference>
<dbReference type="RefSeq" id="WP_190724999.1">
    <property type="nucleotide sequence ID" value="NZ_CP061539.1"/>
</dbReference>
<protein>
    <submittedName>
        <fullName evidence="1">Molybdenum cofactor biosynthesis protein MoaE</fullName>
    </submittedName>
</protein>
<reference evidence="1 2" key="1">
    <citation type="submission" date="2020-09" db="EMBL/GenBank/DDBJ databases">
        <title>Investigation of environmental microbes.</title>
        <authorList>
            <person name="Ou Y."/>
            <person name="Kang Q."/>
        </authorList>
    </citation>
    <scope>NUCLEOTIDE SEQUENCE [LARGE SCALE GENOMIC DNA]</scope>
    <source>
        <strain evidence="1 2">KJZ-14</strain>
    </source>
</reference>
<dbReference type="Gene3D" id="3.90.1170.40">
    <property type="entry name" value="Molybdopterin biosynthesis MoaE subunit"/>
    <property type="match status" value="1"/>
</dbReference>
<dbReference type="SUPFAM" id="SSF54690">
    <property type="entry name" value="Molybdopterin synthase subunit MoaE"/>
    <property type="match status" value="1"/>
</dbReference>
<dbReference type="InterPro" id="IPR036563">
    <property type="entry name" value="MoaE_sf"/>
</dbReference>
<evidence type="ECO:0000313" key="2">
    <source>
        <dbReference type="Proteomes" id="UP000516404"/>
    </source>
</evidence>
<dbReference type="EMBL" id="CP061539">
    <property type="protein sequence ID" value="QNV38282.1"/>
    <property type="molecule type" value="Genomic_DNA"/>
</dbReference>
<proteinExistence type="predicted"/>
<evidence type="ECO:0000313" key="1">
    <source>
        <dbReference type="EMBL" id="QNV38282.1"/>
    </source>
</evidence>
<dbReference type="CDD" id="cd00756">
    <property type="entry name" value="MoaE"/>
    <property type="match status" value="1"/>
</dbReference>
<sequence>MITNPHLEKYPSTEPAQSAVVHTDIIAEPLEPFFTQWRELVMTDAMGGLVIFDGIVRNHDHGESVRGLSYSDHPSSKDAIAQVAHKIAGEVDGVRILAVHRVADIPIGESALTVMVAAAHRGLAFEVCEKVADTIKAEVPIWKEQTLTSGDVEWVGIDS</sequence>